<evidence type="ECO:0000256" key="7">
    <source>
        <dbReference type="ARBA" id="ARBA00022741"/>
    </source>
</evidence>
<name>A0A4Q0ZHW5_9BACT</name>
<accession>A0A4Q0ZHW5</accession>
<feature type="domain" description="Histidine kinase" evidence="12">
    <location>
        <begin position="162"/>
        <end position="380"/>
    </location>
</feature>
<dbReference type="PANTHER" id="PTHR43711:SF1">
    <property type="entry name" value="HISTIDINE KINASE 1"/>
    <property type="match status" value="1"/>
</dbReference>
<dbReference type="RefSeq" id="WP_128985675.1">
    <property type="nucleotide sequence ID" value="NZ_PDJZ01000002.1"/>
</dbReference>
<evidence type="ECO:0000259" key="12">
    <source>
        <dbReference type="PROSITE" id="PS50109"/>
    </source>
</evidence>
<keyword evidence="6" id="KW-0808">Transferase</keyword>
<dbReference type="PRINTS" id="PR00344">
    <property type="entry name" value="BCTRLSENSOR"/>
</dbReference>
<dbReference type="InterPro" id="IPR036890">
    <property type="entry name" value="HATPase_C_sf"/>
</dbReference>
<evidence type="ECO:0000313" key="13">
    <source>
        <dbReference type="EMBL" id="RXJ85450.1"/>
    </source>
</evidence>
<dbReference type="InterPro" id="IPR003661">
    <property type="entry name" value="HisK_dim/P_dom"/>
</dbReference>
<dbReference type="OrthoDB" id="177675at2"/>
<proteinExistence type="predicted"/>
<gene>
    <name evidence="13" type="ORF">CRU90_02410</name>
</gene>
<dbReference type="SUPFAM" id="SSF47384">
    <property type="entry name" value="Homodimeric domain of signal transducing histidine kinase"/>
    <property type="match status" value="1"/>
</dbReference>
<dbReference type="EMBL" id="PDJZ01000002">
    <property type="protein sequence ID" value="RXJ85450.1"/>
    <property type="molecule type" value="Genomic_DNA"/>
</dbReference>
<dbReference type="InterPro" id="IPR004358">
    <property type="entry name" value="Sig_transdc_His_kin-like_C"/>
</dbReference>
<dbReference type="PROSITE" id="PS50109">
    <property type="entry name" value="HIS_KIN"/>
    <property type="match status" value="1"/>
</dbReference>
<evidence type="ECO:0000256" key="8">
    <source>
        <dbReference type="ARBA" id="ARBA00022777"/>
    </source>
</evidence>
<evidence type="ECO:0000256" key="10">
    <source>
        <dbReference type="ARBA" id="ARBA00023012"/>
    </source>
</evidence>
<comment type="subcellular location">
    <subcellularLocation>
        <location evidence="2">Cell membrane</location>
    </subcellularLocation>
</comment>
<dbReference type="Gene3D" id="3.30.565.10">
    <property type="entry name" value="Histidine kinase-like ATPase, C-terminal domain"/>
    <property type="match status" value="1"/>
</dbReference>
<keyword evidence="4" id="KW-1003">Cell membrane</keyword>
<keyword evidence="11" id="KW-0472">Membrane</keyword>
<dbReference type="FunFam" id="3.30.565.10:FF:000023">
    <property type="entry name" value="PAS domain-containing sensor histidine kinase"/>
    <property type="match status" value="1"/>
</dbReference>
<dbReference type="InterPro" id="IPR050736">
    <property type="entry name" value="Sensor_HK_Regulatory"/>
</dbReference>
<sequence length="510" mass="59154">MLIEQLSIAYKCHSSIGNSLNLKEMIHEVLRTFVSESYAIYSEFLISDESNNLIKIDSFGRIDSFDAKKYLCYTKPLELIVDDNIRVLKINLENGTLFLIFRNVDIDCSFFVSMFESLIQKLNISVNACMNFEKLEKTNELLKEQKTELIKANKTKDDFLANMSHELKTPLNSIIVISSTMAKNKDSKLDETQLKNMKIIKKCSEDLAVLINDILDISKIEAGALKLEIEKIDLKIFIENIFDSFEAVILEKKLILKKEIKALNFQVYSDEKRLSQIIKNFLTNAMKFTNEGFITIKLLEFEKYFQIDIVDTGIGINKENLENIFDRFKQVDDSRSRKYGGAGLGLCISKELASMLNCKLKVKSEISKGSTFSLLIPKNIKEGIIENSNINNQEILEEKVDKTDLYKSLDFKNSKEIYILHLNSVEQFKITIGLKKFGFLVHPFFNLEEFFSKIDLLLENENNVFLIDKNIENFELIQRRFKHKTNRLLILNKIENNNELFEKIRNFLSK</sequence>
<dbReference type="SMART" id="SM00388">
    <property type="entry name" value="HisKA"/>
    <property type="match status" value="1"/>
</dbReference>
<comment type="caution">
    <text evidence="13">The sequence shown here is derived from an EMBL/GenBank/DDBJ whole genome shotgun (WGS) entry which is preliminary data.</text>
</comment>
<dbReference type="Pfam" id="PF00512">
    <property type="entry name" value="HisKA"/>
    <property type="match status" value="1"/>
</dbReference>
<keyword evidence="8" id="KW-0418">Kinase</keyword>
<dbReference type="InterPro" id="IPR005467">
    <property type="entry name" value="His_kinase_dom"/>
</dbReference>
<dbReference type="GO" id="GO:0005524">
    <property type="term" value="F:ATP binding"/>
    <property type="evidence" value="ECO:0007669"/>
    <property type="project" value="UniProtKB-KW"/>
</dbReference>
<dbReference type="SMART" id="SM00387">
    <property type="entry name" value="HATPase_c"/>
    <property type="match status" value="1"/>
</dbReference>
<dbReference type="GO" id="GO:0005886">
    <property type="term" value="C:plasma membrane"/>
    <property type="evidence" value="ECO:0007669"/>
    <property type="project" value="UniProtKB-SubCell"/>
</dbReference>
<evidence type="ECO:0000256" key="5">
    <source>
        <dbReference type="ARBA" id="ARBA00022553"/>
    </source>
</evidence>
<keyword evidence="9" id="KW-0067">ATP-binding</keyword>
<evidence type="ECO:0000256" key="3">
    <source>
        <dbReference type="ARBA" id="ARBA00012438"/>
    </source>
</evidence>
<dbReference type="InterPro" id="IPR003594">
    <property type="entry name" value="HATPase_dom"/>
</dbReference>
<keyword evidence="7" id="KW-0547">Nucleotide-binding</keyword>
<evidence type="ECO:0000256" key="2">
    <source>
        <dbReference type="ARBA" id="ARBA00004236"/>
    </source>
</evidence>
<dbReference type="GO" id="GO:0000155">
    <property type="term" value="F:phosphorelay sensor kinase activity"/>
    <property type="evidence" value="ECO:0007669"/>
    <property type="project" value="InterPro"/>
</dbReference>
<protein>
    <recommendedName>
        <fullName evidence="3">histidine kinase</fullName>
        <ecNumber evidence="3">2.7.13.3</ecNumber>
    </recommendedName>
</protein>
<reference evidence="13 14" key="1">
    <citation type="submission" date="2017-10" db="EMBL/GenBank/DDBJ databases">
        <title>Genomics of the genus Arcobacter.</title>
        <authorList>
            <person name="Perez-Cataluna A."/>
            <person name="Figueras M.J."/>
        </authorList>
    </citation>
    <scope>NUCLEOTIDE SEQUENCE [LARGE SCALE GENOMIC DNA]</scope>
    <source>
        <strain evidence="13 14">F26</strain>
    </source>
</reference>
<evidence type="ECO:0000256" key="6">
    <source>
        <dbReference type="ARBA" id="ARBA00022679"/>
    </source>
</evidence>
<dbReference type="InterPro" id="IPR036097">
    <property type="entry name" value="HisK_dim/P_sf"/>
</dbReference>
<dbReference type="SUPFAM" id="SSF55874">
    <property type="entry name" value="ATPase domain of HSP90 chaperone/DNA topoisomerase II/histidine kinase"/>
    <property type="match status" value="1"/>
</dbReference>
<dbReference type="Gene3D" id="1.10.287.130">
    <property type="match status" value="1"/>
</dbReference>
<comment type="catalytic activity">
    <reaction evidence="1">
        <text>ATP + protein L-histidine = ADP + protein N-phospho-L-histidine.</text>
        <dbReference type="EC" id="2.7.13.3"/>
    </reaction>
</comment>
<evidence type="ECO:0000256" key="1">
    <source>
        <dbReference type="ARBA" id="ARBA00000085"/>
    </source>
</evidence>
<dbReference type="EC" id="2.7.13.3" evidence="3"/>
<organism evidence="13 14">
    <name type="scientific">Arcobacter cloacae</name>
    <dbReference type="NCBI Taxonomy" id="1054034"/>
    <lineage>
        <taxon>Bacteria</taxon>
        <taxon>Pseudomonadati</taxon>
        <taxon>Campylobacterota</taxon>
        <taxon>Epsilonproteobacteria</taxon>
        <taxon>Campylobacterales</taxon>
        <taxon>Arcobacteraceae</taxon>
        <taxon>Arcobacter</taxon>
    </lineage>
</organism>
<evidence type="ECO:0000256" key="4">
    <source>
        <dbReference type="ARBA" id="ARBA00022475"/>
    </source>
</evidence>
<keyword evidence="10" id="KW-0902">Two-component regulatory system</keyword>
<dbReference type="CDD" id="cd00082">
    <property type="entry name" value="HisKA"/>
    <property type="match status" value="1"/>
</dbReference>
<dbReference type="Pfam" id="PF02518">
    <property type="entry name" value="HATPase_c"/>
    <property type="match status" value="1"/>
</dbReference>
<evidence type="ECO:0000313" key="14">
    <source>
        <dbReference type="Proteomes" id="UP000290870"/>
    </source>
</evidence>
<dbReference type="Proteomes" id="UP000290870">
    <property type="component" value="Unassembled WGS sequence"/>
</dbReference>
<dbReference type="PANTHER" id="PTHR43711">
    <property type="entry name" value="TWO-COMPONENT HISTIDINE KINASE"/>
    <property type="match status" value="1"/>
</dbReference>
<keyword evidence="5" id="KW-0597">Phosphoprotein</keyword>
<dbReference type="AlphaFoldDB" id="A0A4Q0ZHW5"/>
<evidence type="ECO:0000256" key="9">
    <source>
        <dbReference type="ARBA" id="ARBA00022840"/>
    </source>
</evidence>
<evidence type="ECO:0000256" key="11">
    <source>
        <dbReference type="ARBA" id="ARBA00023136"/>
    </source>
</evidence>